<dbReference type="PANTHER" id="PTHR33499">
    <property type="entry name" value="OS12G0282400 PROTEIN-RELATED"/>
    <property type="match status" value="1"/>
</dbReference>
<dbReference type="EMBL" id="JBBNAG010000002">
    <property type="protein sequence ID" value="KAK9158644.1"/>
    <property type="molecule type" value="Genomic_DNA"/>
</dbReference>
<dbReference type="PANTHER" id="PTHR33499:SF40">
    <property type="entry name" value="TRANSPOSASE-ASSOCIATED DOMAIN-CONTAINING PROTEIN"/>
    <property type="match status" value="1"/>
</dbReference>
<evidence type="ECO:0000313" key="2">
    <source>
        <dbReference type="Proteomes" id="UP001419268"/>
    </source>
</evidence>
<name>A0AAP0KVI1_9MAGN</name>
<sequence length="306" mass="35277">MAHIKKTKVGKGVTYRGRYIAPEEHKNVKDIDIYLDKDEASQPLPFKMAQDNPNFGSYIPILPKVINVNISGDLKHNKKVIVKGDVIDGNEKDSTVQLFILISKEFDNEDDLKPISESQIDQKEFQISKEVVGYYLVAKYTLITADGKIGVPVLNYFFYITYSETRNVRGKNVNKAIAKLDPGEKYPIQFKGGHGVGPNQQYWSRHIGKVACDPTICSVRKKTWKDVSKVEKNHMWDAVKECFYNSDIETYEDTTIKHMGSLWEKWRSKLNLDYVRLCKSRDEVVRNVPEDVDPHDWEWLVNKLST</sequence>
<gene>
    <name evidence="1" type="ORF">Scep_005218</name>
</gene>
<accession>A0AAP0KVI1</accession>
<organism evidence="1 2">
    <name type="scientific">Stephania cephalantha</name>
    <dbReference type="NCBI Taxonomy" id="152367"/>
    <lineage>
        <taxon>Eukaryota</taxon>
        <taxon>Viridiplantae</taxon>
        <taxon>Streptophyta</taxon>
        <taxon>Embryophyta</taxon>
        <taxon>Tracheophyta</taxon>
        <taxon>Spermatophyta</taxon>
        <taxon>Magnoliopsida</taxon>
        <taxon>Ranunculales</taxon>
        <taxon>Menispermaceae</taxon>
        <taxon>Menispermoideae</taxon>
        <taxon>Cissampelideae</taxon>
        <taxon>Stephania</taxon>
    </lineage>
</organism>
<keyword evidence="2" id="KW-1185">Reference proteome</keyword>
<dbReference type="AlphaFoldDB" id="A0AAP0KVI1"/>
<evidence type="ECO:0000313" key="1">
    <source>
        <dbReference type="EMBL" id="KAK9158644.1"/>
    </source>
</evidence>
<comment type="caution">
    <text evidence="1">The sequence shown here is derived from an EMBL/GenBank/DDBJ whole genome shotgun (WGS) entry which is preliminary data.</text>
</comment>
<dbReference type="Proteomes" id="UP001419268">
    <property type="component" value="Unassembled WGS sequence"/>
</dbReference>
<proteinExistence type="predicted"/>
<protein>
    <submittedName>
        <fullName evidence="1">Uncharacterized protein</fullName>
    </submittedName>
</protein>
<reference evidence="1 2" key="1">
    <citation type="submission" date="2024-01" db="EMBL/GenBank/DDBJ databases">
        <title>Genome assemblies of Stephania.</title>
        <authorList>
            <person name="Yang L."/>
        </authorList>
    </citation>
    <scope>NUCLEOTIDE SEQUENCE [LARGE SCALE GENOMIC DNA]</scope>
    <source>
        <strain evidence="1">JXDWG</strain>
        <tissue evidence="1">Leaf</tissue>
    </source>
</reference>